<accession>A0AAX3J5F4</accession>
<comment type="caution">
    <text evidence="1">The sequence shown here is derived from an EMBL/GenBank/DDBJ whole genome shotgun (WGS) entry which is preliminary data.</text>
</comment>
<dbReference type="Proteomes" id="UP000433737">
    <property type="component" value="Unassembled WGS sequence"/>
</dbReference>
<evidence type="ECO:0000313" key="1">
    <source>
        <dbReference type="EMBL" id="VXB75799.1"/>
    </source>
</evidence>
<evidence type="ECO:0000313" key="2">
    <source>
        <dbReference type="Proteomes" id="UP000433737"/>
    </source>
</evidence>
<dbReference type="RefSeq" id="WP_236566390.1">
    <property type="nucleotide sequence ID" value="NZ_LR733469.1"/>
</dbReference>
<proteinExistence type="predicted"/>
<organism evidence="1 2">
    <name type="scientific">Pantoea brenneri</name>
    <dbReference type="NCBI Taxonomy" id="472694"/>
    <lineage>
        <taxon>Bacteria</taxon>
        <taxon>Pseudomonadati</taxon>
        <taxon>Pseudomonadota</taxon>
        <taxon>Gammaproteobacteria</taxon>
        <taxon>Enterobacterales</taxon>
        <taxon>Erwiniaceae</taxon>
        <taxon>Pantoea</taxon>
    </lineage>
</organism>
<name>A0AAX3J5F4_9GAMM</name>
<reference evidence="1 2" key="1">
    <citation type="submission" date="2019-10" db="EMBL/GenBank/DDBJ databases">
        <authorList>
            <person name="Karimi E."/>
        </authorList>
    </citation>
    <scope>NUCLEOTIDE SEQUENCE [LARGE SCALE GENOMIC DNA]</scope>
    <source>
        <strain evidence="1">Pantoea sp. 111</strain>
    </source>
</reference>
<dbReference type="EMBL" id="CABWMH010000009">
    <property type="protein sequence ID" value="VXB75799.1"/>
    <property type="molecule type" value="Genomic_DNA"/>
</dbReference>
<gene>
    <name evidence="1" type="ORF">PANT111_170204</name>
</gene>
<dbReference type="AlphaFoldDB" id="A0AAX3J5F4"/>
<protein>
    <submittedName>
        <fullName evidence="1">Uncharacterized protein</fullName>
    </submittedName>
</protein>
<sequence>MKAKCIAERLNQMLLLDPEAVASLIGHRVVCDKSLAADDSPFVCSVDVQGDIRIGMVGVINALAEPGTGRIAAFYNDSGQLTSFTVVGV</sequence>